<dbReference type="UniPathway" id="UPA00378"/>
<dbReference type="InterPro" id="IPR002516">
    <property type="entry name" value="Glyco_trans_11"/>
</dbReference>
<dbReference type="PANTHER" id="PTHR11927">
    <property type="entry name" value="GALACTOSIDE 2-L-FUCOSYLTRANSFERASE"/>
    <property type="match status" value="1"/>
</dbReference>
<dbReference type="EMBL" id="LRGB01000079">
    <property type="protein sequence ID" value="KZS21134.1"/>
    <property type="molecule type" value="Genomic_DNA"/>
</dbReference>
<keyword evidence="1 2" id="KW-0328">Glycosyltransferase</keyword>
<keyword evidence="1" id="KW-0325">Glycoprotein</keyword>
<organism evidence="2 3">
    <name type="scientific">Daphnia magna</name>
    <dbReference type="NCBI Taxonomy" id="35525"/>
    <lineage>
        <taxon>Eukaryota</taxon>
        <taxon>Metazoa</taxon>
        <taxon>Ecdysozoa</taxon>
        <taxon>Arthropoda</taxon>
        <taxon>Crustacea</taxon>
        <taxon>Branchiopoda</taxon>
        <taxon>Diplostraca</taxon>
        <taxon>Cladocera</taxon>
        <taxon>Anomopoda</taxon>
        <taxon>Daphniidae</taxon>
        <taxon>Daphnia</taxon>
    </lineage>
</organism>
<dbReference type="GO" id="GO:0008107">
    <property type="term" value="F:galactoside 2-alpha-L-fucosyltransferase activity"/>
    <property type="evidence" value="ECO:0007669"/>
    <property type="project" value="InterPro"/>
</dbReference>
<evidence type="ECO:0000313" key="3">
    <source>
        <dbReference type="Proteomes" id="UP000076858"/>
    </source>
</evidence>
<reference evidence="2 3" key="1">
    <citation type="submission" date="2016-03" db="EMBL/GenBank/DDBJ databases">
        <title>EvidentialGene: Evidence-directed Construction of Genes on Genomes.</title>
        <authorList>
            <person name="Gilbert D.G."/>
            <person name="Choi J.-H."/>
            <person name="Mockaitis K."/>
            <person name="Colbourne J."/>
            <person name="Pfrender M."/>
        </authorList>
    </citation>
    <scope>NUCLEOTIDE SEQUENCE [LARGE SCALE GENOMIC DNA]</scope>
    <source>
        <strain evidence="2 3">Xinb3</strain>
        <tissue evidence="2">Complete organism</tissue>
    </source>
</reference>
<keyword evidence="1" id="KW-0812">Transmembrane</keyword>
<dbReference type="STRING" id="35525.A0A0P5VJ43"/>
<dbReference type="PANTHER" id="PTHR11927:SF9">
    <property type="entry name" value="L-FUCOSYLTRANSFERASE"/>
    <property type="match status" value="1"/>
</dbReference>
<keyword evidence="1 2" id="KW-0808">Transferase</keyword>
<dbReference type="Proteomes" id="UP000076858">
    <property type="component" value="Unassembled WGS sequence"/>
</dbReference>
<evidence type="ECO:0000313" key="2">
    <source>
        <dbReference type="EMBL" id="KZS21134.1"/>
    </source>
</evidence>
<dbReference type="EC" id="2.4.1.-" evidence="1"/>
<keyword evidence="1" id="KW-0333">Golgi apparatus</keyword>
<dbReference type="OrthoDB" id="10010525at2759"/>
<dbReference type="GO" id="GO:0032580">
    <property type="term" value="C:Golgi cisterna membrane"/>
    <property type="evidence" value="ECO:0007669"/>
    <property type="project" value="UniProtKB-SubCell"/>
</dbReference>
<comment type="pathway">
    <text evidence="1">Protein modification; protein glycosylation.</text>
</comment>
<keyword evidence="3" id="KW-1185">Reference proteome</keyword>
<proteinExistence type="inferred from homology"/>
<dbReference type="GO" id="GO:0005975">
    <property type="term" value="P:carbohydrate metabolic process"/>
    <property type="evidence" value="ECO:0007669"/>
    <property type="project" value="InterPro"/>
</dbReference>
<comment type="similarity">
    <text evidence="1">Belongs to the glycosyltransferase 11 family.</text>
</comment>
<dbReference type="CDD" id="cd11301">
    <property type="entry name" value="Fut1_Fut2_like"/>
    <property type="match status" value="1"/>
</dbReference>
<name>A0A0P5VJ43_9CRUS</name>
<protein>
    <recommendedName>
        <fullName evidence="1">L-Fucosyltransferase</fullName>
        <ecNumber evidence="1">2.4.1.-</ecNumber>
    </recommendedName>
</protein>
<comment type="subcellular location">
    <subcellularLocation>
        <location evidence="1">Golgi apparatus</location>
        <location evidence="1">Golgi stack membrane</location>
        <topology evidence="1">Single-pass type II membrane protein</topology>
    </subcellularLocation>
</comment>
<sequence length="392" mass="45619">MANDQYIYRKKYGNTDGRRMPRCNVKRTVLFLLVVGFTCFVIHSCRSSDWLTHDPWKLKEKEVKLVVPLRQIPNNQSFHLKPAIKFSYPNILTLNQGNPSLIHQLRFQNSTFICRNRGILTVKSGGRLGNLMGEYATLWALAKRDGFFPVLQHRTYITLTKYFLGTSIPTVTNLNCSLKWNSMNLHVYNKLHKEERNKIAEEGIFIDGYPTSVSLFHRHRNDIIKEFRFKKHYVERAQAELHRLRENRQDVVFVGVHVRRTDYSQFLQGRFQAQLVGETYFTRAMNYFRKKFPSSLFVVASDDMDWCRSHLKPQNNDIVYAGNRNIESPAEDMALLAACNHTIISYGNYGFWSAYLSGGEVILAGNISRMPTELQHSIRSANISHWQFFSGF</sequence>
<accession>A0A0P5VJ43</accession>
<comment type="caution">
    <text evidence="2">The sequence shown here is derived from an EMBL/GenBank/DDBJ whole genome shotgun (WGS) entry which is preliminary data.</text>
</comment>
<dbReference type="Pfam" id="PF01531">
    <property type="entry name" value="Glyco_transf_11"/>
    <property type="match status" value="1"/>
</dbReference>
<dbReference type="AlphaFoldDB" id="A0A0P5VJ43"/>
<gene>
    <name evidence="2" type="ORF">APZ42_012004</name>
</gene>
<keyword evidence="1" id="KW-0735">Signal-anchor</keyword>
<evidence type="ECO:0000256" key="1">
    <source>
        <dbReference type="RuleBase" id="RU363129"/>
    </source>
</evidence>